<dbReference type="InterPro" id="IPR000757">
    <property type="entry name" value="Beta-glucanase-like"/>
</dbReference>
<feature type="region of interest" description="Disordered" evidence="16">
    <location>
        <begin position="542"/>
        <end position="575"/>
    </location>
</feature>
<gene>
    <name evidence="19" type="ORF">PDE_06631</name>
</gene>
<dbReference type="PROSITE" id="PS51762">
    <property type="entry name" value="GH16_2"/>
    <property type="match status" value="1"/>
</dbReference>
<dbReference type="CDD" id="cd02181">
    <property type="entry name" value="GH16_fungal_Lam16A_glucanase"/>
    <property type="match status" value="1"/>
</dbReference>
<dbReference type="SUPFAM" id="SSF49899">
    <property type="entry name" value="Concanavalin A-like lectins/glucanases"/>
    <property type="match status" value="1"/>
</dbReference>
<dbReference type="PANTHER" id="PTHR10963">
    <property type="entry name" value="GLYCOSYL HYDROLASE-RELATED"/>
    <property type="match status" value="1"/>
</dbReference>
<proteinExistence type="inferred from homology"/>
<dbReference type="FunFam" id="2.60.120.200:FF:000114">
    <property type="entry name" value="Probable endo-1,3(4)-beta-glucanase NFIA_089530"/>
    <property type="match status" value="1"/>
</dbReference>
<dbReference type="GO" id="GO:0005886">
    <property type="term" value="C:plasma membrane"/>
    <property type="evidence" value="ECO:0007669"/>
    <property type="project" value="UniProtKB-SubCell"/>
</dbReference>
<dbReference type="STRING" id="933388.S7ZMU5"/>
<evidence type="ECO:0000256" key="17">
    <source>
        <dbReference type="SAM" id="SignalP"/>
    </source>
</evidence>
<keyword evidence="8" id="KW-0378">Hydrolase</keyword>
<dbReference type="InterPro" id="IPR050546">
    <property type="entry name" value="Glycosyl_Hydrlase_16"/>
</dbReference>
<feature type="region of interest" description="Disordered" evidence="16">
    <location>
        <begin position="355"/>
        <end position="378"/>
    </location>
</feature>
<dbReference type="GO" id="GO:0052861">
    <property type="term" value="F:endo-1,3(4)-beta-glucanase activity"/>
    <property type="evidence" value="ECO:0007669"/>
    <property type="project" value="UniProtKB-EC"/>
</dbReference>
<evidence type="ECO:0000313" key="19">
    <source>
        <dbReference type="EMBL" id="EPS31674.1"/>
    </source>
</evidence>
<comment type="subcellular location">
    <subcellularLocation>
        <location evidence="2">Cell membrane</location>
        <topology evidence="2">Lipid-anchor</topology>
        <topology evidence="2">GPI-anchor</topology>
    </subcellularLocation>
</comment>
<keyword evidence="15" id="KW-0624">Polysaccharide degradation</keyword>
<dbReference type="GO" id="GO:0030245">
    <property type="term" value="P:cellulose catabolic process"/>
    <property type="evidence" value="ECO:0007669"/>
    <property type="project" value="UniProtKB-KW"/>
</dbReference>
<keyword evidence="11" id="KW-0325">Glycoprotein</keyword>
<evidence type="ECO:0000256" key="15">
    <source>
        <dbReference type="ARBA" id="ARBA00023326"/>
    </source>
</evidence>
<dbReference type="GO" id="GO:0098552">
    <property type="term" value="C:side of membrane"/>
    <property type="evidence" value="ECO:0007669"/>
    <property type="project" value="UniProtKB-KW"/>
</dbReference>
<keyword evidence="10" id="KW-0472">Membrane</keyword>
<keyword evidence="14" id="KW-0326">Glycosidase</keyword>
<reference evidence="19 20" key="1">
    <citation type="journal article" date="2013" name="PLoS ONE">
        <title>Genomic and secretomic analyses reveal unique features of the lignocellulolytic enzyme system of Penicillium decumbens.</title>
        <authorList>
            <person name="Liu G."/>
            <person name="Zhang L."/>
            <person name="Wei X."/>
            <person name="Zou G."/>
            <person name="Qin Y."/>
            <person name="Ma L."/>
            <person name="Li J."/>
            <person name="Zheng H."/>
            <person name="Wang S."/>
            <person name="Wang C."/>
            <person name="Xun L."/>
            <person name="Zhao G.-P."/>
            <person name="Zhou Z."/>
            <person name="Qu Y."/>
        </authorList>
    </citation>
    <scope>NUCLEOTIDE SEQUENCE [LARGE SCALE GENOMIC DNA]</scope>
    <source>
        <strain evidence="20">114-2 / CGMCC 5302</strain>
    </source>
</reference>
<comment type="catalytic activity">
    <reaction evidence="1">
        <text>Endohydrolysis of (1-&gt;3)- or (1-&gt;4)-linkages in beta-D-glucans when the glucose residue whose reducing group is involved in the linkage to be hydrolyzed is itself substituted at C-3.</text>
        <dbReference type="EC" id="3.2.1.6"/>
    </reaction>
</comment>
<dbReference type="AlphaFoldDB" id="S7ZMU5"/>
<evidence type="ECO:0000256" key="8">
    <source>
        <dbReference type="ARBA" id="ARBA00022801"/>
    </source>
</evidence>
<feature type="signal peptide" evidence="17">
    <location>
        <begin position="1"/>
        <end position="25"/>
    </location>
</feature>
<keyword evidence="7 17" id="KW-0732">Signal</keyword>
<evidence type="ECO:0000256" key="1">
    <source>
        <dbReference type="ARBA" id="ARBA00000124"/>
    </source>
</evidence>
<dbReference type="EC" id="3.2.1.6" evidence="4"/>
<evidence type="ECO:0000256" key="7">
    <source>
        <dbReference type="ARBA" id="ARBA00022729"/>
    </source>
</evidence>
<keyword evidence="9" id="KW-0136">Cellulose degradation</keyword>
<dbReference type="PANTHER" id="PTHR10963:SF58">
    <property type="entry name" value="ENDO-1,3(4)-BETA-GLUCANASE XGEA"/>
    <property type="match status" value="1"/>
</dbReference>
<keyword evidence="6" id="KW-0336">GPI-anchor</keyword>
<name>S7ZMU5_PENO1</name>
<feature type="chain" id="PRO_5004547274" description="endo-1,3(4)-beta-glucanase" evidence="17">
    <location>
        <begin position="26"/>
        <end position="659"/>
    </location>
</feature>
<evidence type="ECO:0000256" key="6">
    <source>
        <dbReference type="ARBA" id="ARBA00022622"/>
    </source>
</evidence>
<evidence type="ECO:0000256" key="4">
    <source>
        <dbReference type="ARBA" id="ARBA00012599"/>
    </source>
</evidence>
<evidence type="ECO:0000256" key="13">
    <source>
        <dbReference type="ARBA" id="ARBA00023288"/>
    </source>
</evidence>
<comment type="similarity">
    <text evidence="3">Belongs to the glycosyl hydrolase 16 family.</text>
</comment>
<evidence type="ECO:0000256" key="2">
    <source>
        <dbReference type="ARBA" id="ARBA00004609"/>
    </source>
</evidence>
<dbReference type="Proteomes" id="UP000019376">
    <property type="component" value="Unassembled WGS sequence"/>
</dbReference>
<keyword evidence="13" id="KW-0449">Lipoprotein</keyword>
<evidence type="ECO:0000256" key="14">
    <source>
        <dbReference type="ARBA" id="ARBA00023295"/>
    </source>
</evidence>
<dbReference type="Gene3D" id="2.60.120.200">
    <property type="match status" value="1"/>
</dbReference>
<keyword evidence="5" id="KW-1003">Cell membrane</keyword>
<evidence type="ECO:0000256" key="12">
    <source>
        <dbReference type="ARBA" id="ARBA00023277"/>
    </source>
</evidence>
<dbReference type="OrthoDB" id="192832at2759"/>
<organism evidence="19 20">
    <name type="scientific">Penicillium oxalicum (strain 114-2 / CGMCC 5302)</name>
    <name type="common">Penicillium decumbens</name>
    <dbReference type="NCBI Taxonomy" id="933388"/>
    <lineage>
        <taxon>Eukaryota</taxon>
        <taxon>Fungi</taxon>
        <taxon>Dikarya</taxon>
        <taxon>Ascomycota</taxon>
        <taxon>Pezizomycotina</taxon>
        <taxon>Eurotiomycetes</taxon>
        <taxon>Eurotiomycetidae</taxon>
        <taxon>Eurotiales</taxon>
        <taxon>Aspergillaceae</taxon>
        <taxon>Penicillium</taxon>
    </lineage>
</organism>
<evidence type="ECO:0000313" key="20">
    <source>
        <dbReference type="Proteomes" id="UP000019376"/>
    </source>
</evidence>
<feature type="domain" description="GH16" evidence="18">
    <location>
        <begin position="33"/>
        <end position="285"/>
    </location>
</feature>
<evidence type="ECO:0000256" key="10">
    <source>
        <dbReference type="ARBA" id="ARBA00023136"/>
    </source>
</evidence>
<dbReference type="InterPro" id="IPR013320">
    <property type="entry name" value="ConA-like_dom_sf"/>
</dbReference>
<evidence type="ECO:0000256" key="9">
    <source>
        <dbReference type="ARBA" id="ARBA00023001"/>
    </source>
</evidence>
<sequence>MRSFSPSLSAGSLFLALLAAPVATATEKYQLVENWQGDGFLDYFNFHVGSDPTKGFVQYVDESHARDAGLLRVTETGSVYIGVDHKTTLKTTDQGRESVRIGTKKFYDHSLVIADLAHMPASTCGTWPAFWSVGKNWPHDGEIDIIEGVNMQNHNEIVMHTAGTCSITETGMTGAVNATGCGEDLGTVGCVIEGHEGSYGTSFNKQGGGVYAMEWTEKFVKIWFFARASIPASITSGQPDVTEFGTPMALVQDACDVASSFKSQSFIFDTTFCGEWAGNVYGKSGCPMAGSDPMTSCVSYVAQNPAAFEQSYWEINSVKIYQTGVAANAILQPVHSSVSTHSTAQEATIATAPAHPVQSTMTAPEAPPASQTHSAPQVTDVPHTTAVAPGATGYRSVPGPIVETLAGQDSTSSPATSMPTDVPNPVTPAGTVGELGADGVSVAGQPEQSPTKQFVTKFVTSTTTLCPIAEASASAAHMSQNNAAPEGPVVTTNAAHIPATTTMESIVSAPSITTQPAQQIQTQPAAVITAMSVPADVLSSGAHVPDSTTTGLPNGADPVAATESGNKVTSDRPLPTIIPAPGVSIGSGSSAPAIVVSHAKPTPMAIATANDIDFAAASSMPGSSSTAAAPVFTPFTGAAGRASVQLSGLIAAFMVGLVI</sequence>
<keyword evidence="20" id="KW-1185">Reference proteome</keyword>
<evidence type="ECO:0000256" key="11">
    <source>
        <dbReference type="ARBA" id="ARBA00023180"/>
    </source>
</evidence>
<protein>
    <recommendedName>
        <fullName evidence="4">endo-1,3(4)-beta-glucanase</fullName>
        <ecNumber evidence="4">3.2.1.6</ecNumber>
    </recommendedName>
</protein>
<evidence type="ECO:0000256" key="16">
    <source>
        <dbReference type="SAM" id="MobiDB-lite"/>
    </source>
</evidence>
<accession>S7ZMU5</accession>
<keyword evidence="12" id="KW-0119">Carbohydrate metabolism</keyword>
<evidence type="ECO:0000259" key="18">
    <source>
        <dbReference type="PROSITE" id="PS51762"/>
    </source>
</evidence>
<evidence type="ECO:0000256" key="3">
    <source>
        <dbReference type="ARBA" id="ARBA00006865"/>
    </source>
</evidence>
<dbReference type="Pfam" id="PF26113">
    <property type="entry name" value="GH16_XgeA"/>
    <property type="match status" value="1"/>
</dbReference>
<dbReference type="PhylomeDB" id="S7ZMU5"/>
<evidence type="ECO:0000256" key="5">
    <source>
        <dbReference type="ARBA" id="ARBA00022475"/>
    </source>
</evidence>
<dbReference type="EMBL" id="KB644414">
    <property type="protein sequence ID" value="EPS31674.1"/>
    <property type="molecule type" value="Genomic_DNA"/>
</dbReference>
<dbReference type="eggNOG" id="ENOG502QUM3">
    <property type="taxonomic scope" value="Eukaryota"/>
</dbReference>
<dbReference type="HOGENOM" id="CLU_016972_4_0_1"/>